<accession>A0AA85GAD9</accession>
<dbReference type="InterPro" id="IPR041588">
    <property type="entry name" value="Integrase_H2C2"/>
</dbReference>
<dbReference type="GO" id="GO:0004519">
    <property type="term" value="F:endonuclease activity"/>
    <property type="evidence" value="ECO:0007669"/>
    <property type="project" value="UniProtKB-KW"/>
</dbReference>
<feature type="domain" description="Integrase catalytic" evidence="12">
    <location>
        <begin position="1050"/>
        <end position="1210"/>
    </location>
</feature>
<keyword evidence="8" id="KW-0695">RNA-directed DNA polymerase</keyword>
<dbReference type="FunFam" id="3.10.20.370:FF:000001">
    <property type="entry name" value="Retrovirus-related Pol polyprotein from transposon 17.6-like protein"/>
    <property type="match status" value="1"/>
</dbReference>
<dbReference type="CDD" id="cd00303">
    <property type="entry name" value="retropepsin_like"/>
    <property type="match status" value="1"/>
</dbReference>
<dbReference type="GO" id="GO:0004190">
    <property type="term" value="F:aspartic-type endopeptidase activity"/>
    <property type="evidence" value="ECO:0007669"/>
    <property type="project" value="InterPro"/>
</dbReference>
<dbReference type="Gene3D" id="3.10.20.370">
    <property type="match status" value="1"/>
</dbReference>
<dbReference type="FunFam" id="3.10.10.10:FF:000007">
    <property type="entry name" value="Retrovirus-related Pol polyprotein from transposon 17.6-like Protein"/>
    <property type="match status" value="1"/>
</dbReference>
<dbReference type="InterPro" id="IPR036397">
    <property type="entry name" value="RNaseH_sf"/>
</dbReference>
<keyword evidence="13" id="KW-1185">Reference proteome</keyword>
<dbReference type="InterPro" id="IPR000477">
    <property type="entry name" value="RT_dom"/>
</dbReference>
<dbReference type="FunFam" id="1.10.340.70:FF:000001">
    <property type="entry name" value="Retrovirus-related Pol polyprotein from transposon gypsy-like Protein"/>
    <property type="match status" value="1"/>
</dbReference>
<dbReference type="InterPro" id="IPR001969">
    <property type="entry name" value="Aspartic_peptidase_AS"/>
</dbReference>
<dbReference type="CDD" id="cd01647">
    <property type="entry name" value="RT_LTR"/>
    <property type="match status" value="1"/>
</dbReference>
<dbReference type="InterPro" id="IPR012337">
    <property type="entry name" value="RNaseH-like_sf"/>
</dbReference>
<dbReference type="CDD" id="cd09274">
    <property type="entry name" value="RNase_HI_RT_Ty3"/>
    <property type="match status" value="1"/>
</dbReference>
<dbReference type="GO" id="GO:0003964">
    <property type="term" value="F:RNA-directed DNA polymerase activity"/>
    <property type="evidence" value="ECO:0007669"/>
    <property type="project" value="UniProtKB-KW"/>
</dbReference>
<keyword evidence="6" id="KW-0255">Endonuclease</keyword>
<dbReference type="Gene3D" id="3.30.420.10">
    <property type="entry name" value="Ribonuclease H-like superfamily/Ribonuclease H"/>
    <property type="match status" value="1"/>
</dbReference>
<evidence type="ECO:0000313" key="13">
    <source>
        <dbReference type="Proteomes" id="UP000050792"/>
    </source>
</evidence>
<dbReference type="FunFam" id="3.30.70.270:FF:000020">
    <property type="entry name" value="Transposon Tf2-6 polyprotein-like Protein"/>
    <property type="match status" value="1"/>
</dbReference>
<reference evidence="14 15" key="2">
    <citation type="submission" date="2023-11" db="UniProtKB">
        <authorList>
            <consortium name="WormBaseParasite"/>
        </authorList>
    </citation>
    <scope>IDENTIFICATION</scope>
</reference>
<dbReference type="FunFam" id="3.30.420.10:FF:000032">
    <property type="entry name" value="Retrovirus-related Pol polyprotein from transposon 297-like Protein"/>
    <property type="match status" value="1"/>
</dbReference>
<dbReference type="InterPro" id="IPR021109">
    <property type="entry name" value="Peptidase_aspartic_dom_sf"/>
</dbReference>
<evidence type="ECO:0000259" key="12">
    <source>
        <dbReference type="PROSITE" id="PS50994"/>
    </source>
</evidence>
<dbReference type="Pfam" id="PF00078">
    <property type="entry name" value="RVT_1"/>
    <property type="match status" value="1"/>
</dbReference>
<evidence type="ECO:0000256" key="9">
    <source>
        <dbReference type="SAM" id="MobiDB-lite"/>
    </source>
</evidence>
<feature type="region of interest" description="Disordered" evidence="9">
    <location>
        <begin position="207"/>
        <end position="246"/>
    </location>
</feature>
<dbReference type="WBParaSite" id="SRDH1_89170.1">
    <property type="protein sequence ID" value="SRDH1_89170.1"/>
    <property type="gene ID" value="SRDH1_89170"/>
</dbReference>
<dbReference type="InterPro" id="IPR043128">
    <property type="entry name" value="Rev_trsase/Diguanyl_cyclase"/>
</dbReference>
<dbReference type="SUPFAM" id="SSF53098">
    <property type="entry name" value="Ribonuclease H-like"/>
    <property type="match status" value="1"/>
</dbReference>
<feature type="domain" description="Peptidase A2" evidence="10">
    <location>
        <begin position="304"/>
        <end position="383"/>
    </location>
</feature>
<dbReference type="InterPro" id="IPR001995">
    <property type="entry name" value="Peptidase_A2_cat"/>
</dbReference>
<evidence type="ECO:0000256" key="2">
    <source>
        <dbReference type="ARBA" id="ARBA00022670"/>
    </source>
</evidence>
<evidence type="ECO:0000256" key="3">
    <source>
        <dbReference type="ARBA" id="ARBA00022679"/>
    </source>
</evidence>
<dbReference type="PANTHER" id="PTHR37984">
    <property type="entry name" value="PROTEIN CBG26694"/>
    <property type="match status" value="1"/>
</dbReference>
<dbReference type="WBParaSite" id="SRDH1_89170.2">
    <property type="protein sequence ID" value="SRDH1_89170.2"/>
    <property type="gene ID" value="SRDH1_89170"/>
</dbReference>
<proteinExistence type="predicted"/>
<dbReference type="EC" id="2.7.7.49" evidence="1"/>
<evidence type="ECO:0000259" key="10">
    <source>
        <dbReference type="PROSITE" id="PS50175"/>
    </source>
</evidence>
<dbReference type="Gene3D" id="1.10.340.70">
    <property type="match status" value="1"/>
</dbReference>
<evidence type="ECO:0000256" key="5">
    <source>
        <dbReference type="ARBA" id="ARBA00022722"/>
    </source>
</evidence>
<keyword evidence="2" id="KW-0645">Protease</keyword>
<dbReference type="InterPro" id="IPR001584">
    <property type="entry name" value="Integrase_cat-core"/>
</dbReference>
<evidence type="ECO:0000259" key="11">
    <source>
        <dbReference type="PROSITE" id="PS50878"/>
    </source>
</evidence>
<protein>
    <recommendedName>
        <fullName evidence="1">RNA-directed DNA polymerase</fullName>
        <ecNumber evidence="1">2.7.7.49</ecNumber>
    </recommendedName>
</protein>
<dbReference type="Pfam" id="PF13975">
    <property type="entry name" value="gag-asp_proteas"/>
    <property type="match status" value="1"/>
</dbReference>
<evidence type="ECO:0000313" key="15">
    <source>
        <dbReference type="WBParaSite" id="SRDH1_89170.2"/>
    </source>
</evidence>
<feature type="region of interest" description="Disordered" evidence="9">
    <location>
        <begin position="1"/>
        <end position="32"/>
    </location>
</feature>
<evidence type="ECO:0000256" key="7">
    <source>
        <dbReference type="ARBA" id="ARBA00022801"/>
    </source>
</evidence>
<feature type="compositionally biased region" description="Polar residues" evidence="9">
    <location>
        <begin position="216"/>
        <end position="236"/>
    </location>
</feature>
<dbReference type="GO" id="GO:0006508">
    <property type="term" value="P:proteolysis"/>
    <property type="evidence" value="ECO:0007669"/>
    <property type="project" value="UniProtKB-KW"/>
</dbReference>
<dbReference type="PANTHER" id="PTHR37984:SF5">
    <property type="entry name" value="PROTEIN NYNRIN-LIKE"/>
    <property type="match status" value="1"/>
</dbReference>
<evidence type="ECO:0000313" key="14">
    <source>
        <dbReference type="WBParaSite" id="SRDH1_89170.1"/>
    </source>
</evidence>
<organism evidence="13 14">
    <name type="scientific">Schistosoma rodhaini</name>
    <dbReference type="NCBI Taxonomy" id="6188"/>
    <lineage>
        <taxon>Eukaryota</taxon>
        <taxon>Metazoa</taxon>
        <taxon>Spiralia</taxon>
        <taxon>Lophotrochozoa</taxon>
        <taxon>Platyhelminthes</taxon>
        <taxon>Trematoda</taxon>
        <taxon>Digenea</taxon>
        <taxon>Strigeidida</taxon>
        <taxon>Schistosomatoidea</taxon>
        <taxon>Schistosomatidae</taxon>
        <taxon>Schistosoma</taxon>
    </lineage>
</organism>
<dbReference type="InterPro" id="IPR050951">
    <property type="entry name" value="Retrovirus_Pol_polyprotein"/>
</dbReference>
<keyword evidence="4" id="KW-0548">Nucleotidyltransferase</keyword>
<dbReference type="GO" id="GO:0003676">
    <property type="term" value="F:nucleic acid binding"/>
    <property type="evidence" value="ECO:0007669"/>
    <property type="project" value="InterPro"/>
</dbReference>
<dbReference type="SUPFAM" id="SSF56672">
    <property type="entry name" value="DNA/RNA polymerases"/>
    <property type="match status" value="1"/>
</dbReference>
<dbReference type="InterPro" id="IPR041373">
    <property type="entry name" value="RT_RNaseH"/>
</dbReference>
<evidence type="ECO:0000256" key="6">
    <source>
        <dbReference type="ARBA" id="ARBA00022759"/>
    </source>
</evidence>
<reference evidence="13" key="1">
    <citation type="submission" date="2022-06" db="EMBL/GenBank/DDBJ databases">
        <authorList>
            <person name="Berger JAMES D."/>
            <person name="Berger JAMES D."/>
        </authorList>
    </citation>
    <scope>NUCLEOTIDE SEQUENCE [LARGE SCALE GENOMIC DNA]</scope>
</reference>
<dbReference type="Pfam" id="PF17917">
    <property type="entry name" value="RT_RNaseH"/>
    <property type="match status" value="1"/>
</dbReference>
<evidence type="ECO:0000256" key="1">
    <source>
        <dbReference type="ARBA" id="ARBA00012493"/>
    </source>
</evidence>
<feature type="compositionally biased region" description="Basic and acidic residues" evidence="9">
    <location>
        <begin position="1"/>
        <end position="11"/>
    </location>
</feature>
<keyword evidence="3" id="KW-0808">Transferase</keyword>
<sequence>MEVFTKKRDENLNEPPVIPVKPTTGSAPRQPPLLENSSDYAVWKFKVAAYLRKVPASEQFDYLVSYLSDEATKRAIVNGFAADNTLAQNWKILDDCFSTPVDPQQAAIRFLSRHQTPGENPMDYFNSLQQMAVQAFPCLDATGRDELIKSRFVEGLLSGSLKEHFLLNPPTDINSLKRVTFRFMAAEQLKSPLDMHQPTAMAVMQPTKASRPLNPQRISNVTRSPHWNSSRRQFNPTEKKWRPTNSYHGRQSECPYCRRFGKNAKKCGHNRFGNTSKPYIFHLSSYANHVRPITIKARVQGIDIEVLLDTGASISLIKSEFLGRLNRKVQQTRYPSTLLTASGDPLKVNSKVWLDLMIDRHPFRHGFLVCPTLTWDMILGVDFMLEHKAGIFMDSLEAKFGETKIRLHHTNTPFKSVSYVGISDLVRQVNDNRTLKEKDRHATIAVLQQFSSVFEESISGNRTSTVQHTICTGDHRPLRQPPRRVPVHYQPQLDTMIKDMLDKNIIVPSSSPWASPIVLVKKKDSSLRLCIDYRRLNAITKRDSFPLPRIDAILDALSGACWFSTLDLASGYWQVGVRPQDRKKTAFVVPNGLYEFQVMPFGLTNAPATFQRLMQTVLQDIVPHKCLIYLDDIIVYGSTPEQHNANLKAVLHRLQQHNLKVKPSKCRLLQKEVVFLGYRITADGVGTDKEKTRVIVNWPQPKSPEDVRSFLDLASYYRRFVRDFASLAAPLHRLTHKGRKFLWTTECQQAFDALKTRLSSPPILAVPDTSASGGEFILDTDASSSAIGAVLSQVAPDGQERVIAYASRRLDKSETRYSTTRREMLALVKFLQHFRHYLLGKPFRVRTDHRALQWLRSFREPEGQVARWQERLQEFDFTCEYRPGSRHTNADSLSRIPYAPSTISAVLSTAPEIDWASLQASDPDLHFIYLRQLHGNDKPSTAELKDHSPATRRLCTKWSSLRLYGNTLFIVSESKQPLLIVPRVQVQNIMEQVHRELGHSGKRKTEHAICQRFWWPSIHEDVTEFCKNCSTCHAIKSPQQRPRAPLVPMTTEGPHQRVGIDIMGPLTTSKNGNRYILVMVDYFSKWCEAVPIPQQDALTVARAFIDHWVSRYGAPFSLHSDQGTAFESHLVAQVCRLLGIRKTHTTAYHPEGNGLVERTNRTIKTLLQSFINNLSTECWDDAIPQCLLAYRASVHGSTGFSPAILLFGHELRLPVEIQMPLLPFEAQDYVPYVRNLRSRLADAYRLVKANLQNASKHQKNVYDRHANGPVYKPGDRVWLHRPMAPPGTCGKFHQPWKGPYEILFIRSPTTFVLRNLQRPQDDVLTAHYNQLKPDKTTVHLDAPFVNPPTATSHYEVPPEGGIAYPCPQPGTEDSASWREGVV</sequence>
<dbReference type="PROSITE" id="PS50994">
    <property type="entry name" value="INTEGRASE"/>
    <property type="match status" value="1"/>
</dbReference>
<dbReference type="PROSITE" id="PS50878">
    <property type="entry name" value="RT_POL"/>
    <property type="match status" value="1"/>
</dbReference>
<dbReference type="Gene3D" id="2.40.70.10">
    <property type="entry name" value="Acid Proteases"/>
    <property type="match status" value="1"/>
</dbReference>
<feature type="domain" description="Reverse transcriptase" evidence="11">
    <location>
        <begin position="501"/>
        <end position="680"/>
    </location>
</feature>
<keyword evidence="7" id="KW-0378">Hydrolase</keyword>
<dbReference type="Proteomes" id="UP000050792">
    <property type="component" value="Unassembled WGS sequence"/>
</dbReference>
<dbReference type="Gene3D" id="3.30.70.270">
    <property type="match status" value="2"/>
</dbReference>
<dbReference type="Gene3D" id="3.10.10.10">
    <property type="entry name" value="HIV Type 1 Reverse Transcriptase, subunit A, domain 1"/>
    <property type="match status" value="1"/>
</dbReference>
<evidence type="ECO:0000256" key="8">
    <source>
        <dbReference type="ARBA" id="ARBA00022918"/>
    </source>
</evidence>
<keyword evidence="5" id="KW-0540">Nuclease</keyword>
<dbReference type="PROSITE" id="PS00141">
    <property type="entry name" value="ASP_PROTEASE"/>
    <property type="match status" value="1"/>
</dbReference>
<dbReference type="PROSITE" id="PS50175">
    <property type="entry name" value="ASP_PROT_RETROV"/>
    <property type="match status" value="1"/>
</dbReference>
<dbReference type="GO" id="GO:0015074">
    <property type="term" value="P:DNA integration"/>
    <property type="evidence" value="ECO:0007669"/>
    <property type="project" value="InterPro"/>
</dbReference>
<dbReference type="Pfam" id="PF17921">
    <property type="entry name" value="Integrase_H2C2"/>
    <property type="match status" value="1"/>
</dbReference>
<feature type="region of interest" description="Disordered" evidence="9">
    <location>
        <begin position="1350"/>
        <end position="1382"/>
    </location>
</feature>
<dbReference type="Pfam" id="PF00665">
    <property type="entry name" value="rve"/>
    <property type="match status" value="1"/>
</dbReference>
<evidence type="ECO:0000256" key="4">
    <source>
        <dbReference type="ARBA" id="ARBA00022695"/>
    </source>
</evidence>
<dbReference type="InterPro" id="IPR043502">
    <property type="entry name" value="DNA/RNA_pol_sf"/>
</dbReference>
<name>A0AA85GAD9_9TREM</name>
<dbReference type="SUPFAM" id="SSF50630">
    <property type="entry name" value="Acid proteases"/>
    <property type="match status" value="1"/>
</dbReference>